<comment type="subcellular location">
    <subcellularLocation>
        <location evidence="1">Membrane</location>
        <topology evidence="1">Multi-pass membrane protein</topology>
    </subcellularLocation>
</comment>
<keyword evidence="6 7" id="KW-0472">Membrane</keyword>
<dbReference type="Pfam" id="PF01694">
    <property type="entry name" value="Rhomboid"/>
    <property type="match status" value="1"/>
</dbReference>
<organism evidence="9 10">
    <name type="scientific">Naganishia liquefaciens</name>
    <dbReference type="NCBI Taxonomy" id="104408"/>
    <lineage>
        <taxon>Eukaryota</taxon>
        <taxon>Fungi</taxon>
        <taxon>Dikarya</taxon>
        <taxon>Basidiomycota</taxon>
        <taxon>Agaricomycotina</taxon>
        <taxon>Tremellomycetes</taxon>
        <taxon>Filobasidiales</taxon>
        <taxon>Filobasidiaceae</taxon>
        <taxon>Naganishia</taxon>
    </lineage>
</organism>
<dbReference type="SUPFAM" id="SSF144091">
    <property type="entry name" value="Rhomboid-like"/>
    <property type="match status" value="1"/>
</dbReference>
<comment type="caution">
    <text evidence="9">The sequence shown here is derived from an EMBL/GenBank/DDBJ whole genome shotgun (WGS) entry which is preliminary data.</text>
</comment>
<keyword evidence="3 7" id="KW-0812">Transmembrane</keyword>
<dbReference type="PANTHER" id="PTHR43731">
    <property type="entry name" value="RHOMBOID PROTEASE"/>
    <property type="match status" value="1"/>
</dbReference>
<dbReference type="AlphaFoldDB" id="A0A8H3YDP1"/>
<evidence type="ECO:0000313" key="9">
    <source>
        <dbReference type="EMBL" id="GHJ83981.1"/>
    </source>
</evidence>
<dbReference type="InterPro" id="IPR035952">
    <property type="entry name" value="Rhomboid-like_sf"/>
</dbReference>
<feature type="transmembrane region" description="Helical" evidence="7">
    <location>
        <begin position="360"/>
        <end position="380"/>
    </location>
</feature>
<dbReference type="GO" id="GO:0004252">
    <property type="term" value="F:serine-type endopeptidase activity"/>
    <property type="evidence" value="ECO:0007669"/>
    <property type="project" value="InterPro"/>
</dbReference>
<evidence type="ECO:0000259" key="8">
    <source>
        <dbReference type="Pfam" id="PF01694"/>
    </source>
</evidence>
<name>A0A8H3YDP1_9TREE</name>
<proteinExistence type="inferred from homology"/>
<comment type="similarity">
    <text evidence="2">Belongs to the peptidase S54 family.</text>
</comment>
<dbReference type="PANTHER" id="PTHR43731:SF14">
    <property type="entry name" value="PRESENILIN-ASSOCIATED RHOMBOID-LIKE PROTEIN, MITOCHONDRIAL"/>
    <property type="match status" value="1"/>
</dbReference>
<evidence type="ECO:0000256" key="6">
    <source>
        <dbReference type="ARBA" id="ARBA00023136"/>
    </source>
</evidence>
<dbReference type="EMBL" id="BLZA01000005">
    <property type="protein sequence ID" value="GHJ83981.1"/>
    <property type="molecule type" value="Genomic_DNA"/>
</dbReference>
<dbReference type="OrthoDB" id="10260614at2759"/>
<keyword evidence="10" id="KW-1185">Reference proteome</keyword>
<feature type="transmembrane region" description="Helical" evidence="7">
    <location>
        <begin position="392"/>
        <end position="414"/>
    </location>
</feature>
<evidence type="ECO:0000256" key="2">
    <source>
        <dbReference type="ARBA" id="ARBA00009045"/>
    </source>
</evidence>
<feature type="transmembrane region" description="Helical" evidence="7">
    <location>
        <begin position="426"/>
        <end position="444"/>
    </location>
</feature>
<accession>A0A8H3YDP1</accession>
<evidence type="ECO:0000313" key="10">
    <source>
        <dbReference type="Proteomes" id="UP000620104"/>
    </source>
</evidence>
<reference evidence="9" key="1">
    <citation type="submission" date="2020-07" db="EMBL/GenBank/DDBJ databases">
        <title>Draft Genome Sequence of a Deep-Sea Yeast, Naganishia (Cryptococcus) liquefaciens strain N6.</title>
        <authorList>
            <person name="Han Y.W."/>
            <person name="Kajitani R."/>
            <person name="Morimoto H."/>
            <person name="Parhat M."/>
            <person name="Tsubouchi H."/>
            <person name="Bakenova O."/>
            <person name="Ogata M."/>
            <person name="Argunhan B."/>
            <person name="Aoki R."/>
            <person name="Kajiwara S."/>
            <person name="Itoh T."/>
            <person name="Iwasaki H."/>
        </authorList>
    </citation>
    <scope>NUCLEOTIDE SEQUENCE</scope>
    <source>
        <strain evidence="9">N6</strain>
    </source>
</reference>
<evidence type="ECO:0000256" key="4">
    <source>
        <dbReference type="ARBA" id="ARBA00022801"/>
    </source>
</evidence>
<dbReference type="Gene3D" id="1.20.1540.10">
    <property type="entry name" value="Rhomboid-like"/>
    <property type="match status" value="1"/>
</dbReference>
<feature type="transmembrane region" description="Helical" evidence="7">
    <location>
        <begin position="316"/>
        <end position="339"/>
    </location>
</feature>
<keyword evidence="4" id="KW-0378">Hydrolase</keyword>
<keyword evidence="5 7" id="KW-1133">Transmembrane helix</keyword>
<dbReference type="GO" id="GO:0016020">
    <property type="term" value="C:membrane"/>
    <property type="evidence" value="ECO:0007669"/>
    <property type="project" value="UniProtKB-SubCell"/>
</dbReference>
<evidence type="ECO:0000256" key="7">
    <source>
        <dbReference type="SAM" id="Phobius"/>
    </source>
</evidence>
<dbReference type="InterPro" id="IPR050925">
    <property type="entry name" value="Rhomboid_protease_S54"/>
</dbReference>
<dbReference type="InterPro" id="IPR022764">
    <property type="entry name" value="Peptidase_S54_rhomboid_dom"/>
</dbReference>
<evidence type="ECO:0000256" key="1">
    <source>
        <dbReference type="ARBA" id="ARBA00004141"/>
    </source>
</evidence>
<dbReference type="Proteomes" id="UP000620104">
    <property type="component" value="Unassembled WGS sequence"/>
</dbReference>
<sequence length="465" mass="51212">MAAVFLDILGCQATARAACHRGSARFATSSRQATIFNQSSSQLRCRDPQIRSIVSTVARQRRPGSNPALWQQGLLSTRRSFVTSSFARTPRNTLGRIEPKRIVVEVPRINKFESVWKPILFATGLSITAYVLAAAYTNKETDTWSARLGSNSWWRRGTDQPTDDEIQRAKTLQMAKRLQDTLDRLPSALSFLPDGIKTPLTRIYISASESYLVTPPAQLVCLSIIGLNAVVFLAWKIPRLEPAMRRFWMHWPVGGNHRVVTLATAIFSHQSLPHFAFNSLALYSFGSAAYACLAHPEREYYDGTSVILPSSTTAYHFLAFFLTAGLFSSLASHLSTVLVRLPRLLRDLSSPARVSSISALAANQAVLPSLGASGAIYATLTMTALAFPDGSISLIFVPWVPIPIGAGMVGMIAVDVLGMVRGWKMFDHVAHLAGALFGLVYYQVGPQFWTWLRIKLGAEERRLGL</sequence>
<protein>
    <recommendedName>
        <fullName evidence="8">Peptidase S54 rhomboid domain-containing protein</fullName>
    </recommendedName>
</protein>
<feature type="domain" description="Peptidase S54 rhomboid" evidence="8">
    <location>
        <begin position="257"/>
        <end position="442"/>
    </location>
</feature>
<gene>
    <name evidence="9" type="ORF">NliqN6_0383</name>
</gene>
<dbReference type="GO" id="GO:0006465">
    <property type="term" value="P:signal peptide processing"/>
    <property type="evidence" value="ECO:0007669"/>
    <property type="project" value="TreeGrafter"/>
</dbReference>
<evidence type="ECO:0000256" key="5">
    <source>
        <dbReference type="ARBA" id="ARBA00022989"/>
    </source>
</evidence>
<evidence type="ECO:0000256" key="3">
    <source>
        <dbReference type="ARBA" id="ARBA00022692"/>
    </source>
</evidence>
<feature type="transmembrane region" description="Helical" evidence="7">
    <location>
        <begin position="217"/>
        <end position="237"/>
    </location>
</feature>